<gene>
    <name evidence="10" type="ORF">G4Z05_09275</name>
</gene>
<dbReference type="GO" id="GO:0008234">
    <property type="term" value="F:cysteine-type peptidase activity"/>
    <property type="evidence" value="ECO:0007669"/>
    <property type="project" value="UniProtKB-KW"/>
</dbReference>
<comment type="caution">
    <text evidence="10">The sequence shown here is derived from an EMBL/GenBank/DDBJ whole genome shotgun (WGS) entry which is preliminary data.</text>
</comment>
<dbReference type="Proteomes" id="UP000481621">
    <property type="component" value="Unassembled WGS sequence"/>
</dbReference>
<dbReference type="SUPFAM" id="SSF54001">
    <property type="entry name" value="Cysteine proteinases"/>
    <property type="match status" value="1"/>
</dbReference>
<organism evidence="10 11">
    <name type="scientific">Neobacillus thermocopriae</name>
    <dbReference type="NCBI Taxonomy" id="1215031"/>
    <lineage>
        <taxon>Bacteria</taxon>
        <taxon>Bacillati</taxon>
        <taxon>Bacillota</taxon>
        <taxon>Bacilli</taxon>
        <taxon>Bacillales</taxon>
        <taxon>Bacillaceae</taxon>
        <taxon>Neobacillus</taxon>
    </lineage>
</organism>
<protein>
    <recommendedName>
        <fullName evidence="9">NlpC/P60 domain-containing protein</fullName>
    </recommendedName>
</protein>
<dbReference type="Gene3D" id="6.10.250.3150">
    <property type="match status" value="1"/>
</dbReference>
<evidence type="ECO:0000313" key="11">
    <source>
        <dbReference type="Proteomes" id="UP000481621"/>
    </source>
</evidence>
<dbReference type="InterPro" id="IPR000064">
    <property type="entry name" value="NLP_P60_dom"/>
</dbReference>
<feature type="chain" id="PRO_5025639518" description="NlpC/P60 domain-containing protein" evidence="8">
    <location>
        <begin position="27"/>
        <end position="394"/>
    </location>
</feature>
<feature type="domain" description="NlpC/P60" evidence="9">
    <location>
        <begin position="277"/>
        <end position="394"/>
    </location>
</feature>
<reference evidence="10" key="1">
    <citation type="submission" date="2020-02" db="EMBL/GenBank/DDBJ databases">
        <title>Bacillus sedimentmangrovi sp. nov., isolated from sediment of the mangrove ecosystem.</title>
        <authorList>
            <person name="Liu G."/>
        </authorList>
    </citation>
    <scope>NUCLEOTIDE SEQUENCE [LARGE SCALE GENOMIC DNA]</scope>
    <source>
        <strain evidence="10">SgZ-7</strain>
    </source>
</reference>
<feature type="compositionally biased region" description="Low complexity" evidence="7">
    <location>
        <begin position="246"/>
        <end position="268"/>
    </location>
</feature>
<keyword evidence="6" id="KW-0175">Coiled coil</keyword>
<comment type="similarity">
    <text evidence="1">Belongs to the peptidase C40 family.</text>
</comment>
<accession>A0A6B3TRL0</accession>
<sequence>MMKKFFKYTVSAAIIATMFQTTPAFAEPGAPVTQEQINETEKQIDSLETKIQQLDDKIVSAMVKSEELNKKINSQQEKINKTKAEIEAAKKDLENHKQIYAERLKSIQAEGRVSVASYAELLLSSENISEFLTRFTAISAIIQSDTELLNGLKEKQLALKEAEERLHNELVKFQKNKEELAAQQKQIEADKKEVENALAQAEAQLQQEKEQLAAQQEAERQAQLAAQQEAERQAQLAAQQAAQQTQQASTQQQTTSKKVTTSKPSTPSGNVVSKPSGDAANKVISYAKQFLGVPYVWGGTTPSGFDCSGFTQYVFRNSVGINLPRVSRDQQNVGKRVPLNALQPGDLVFRGNPAHHVGIYIGGGQYIHAPRTGDVVKIASFNPSQFTNAVRVLQ</sequence>
<dbReference type="AlphaFoldDB" id="A0A6B3TRL0"/>
<dbReference type="Pfam" id="PF24568">
    <property type="entry name" value="CC_PcsB"/>
    <property type="match status" value="1"/>
</dbReference>
<evidence type="ECO:0000256" key="5">
    <source>
        <dbReference type="ARBA" id="ARBA00022807"/>
    </source>
</evidence>
<evidence type="ECO:0000256" key="6">
    <source>
        <dbReference type="SAM" id="Coils"/>
    </source>
</evidence>
<proteinExistence type="inferred from homology"/>
<dbReference type="EMBL" id="JAAIUV010000012">
    <property type="protein sequence ID" value="NEX79076.1"/>
    <property type="molecule type" value="Genomic_DNA"/>
</dbReference>
<evidence type="ECO:0000256" key="3">
    <source>
        <dbReference type="ARBA" id="ARBA00022729"/>
    </source>
</evidence>
<evidence type="ECO:0000256" key="8">
    <source>
        <dbReference type="SAM" id="SignalP"/>
    </source>
</evidence>
<feature type="region of interest" description="Disordered" evidence="7">
    <location>
        <begin position="246"/>
        <end position="277"/>
    </location>
</feature>
<dbReference type="Gene3D" id="3.90.1720.10">
    <property type="entry name" value="endopeptidase domain like (from Nostoc punctiforme)"/>
    <property type="match status" value="1"/>
</dbReference>
<feature type="signal peptide" evidence="8">
    <location>
        <begin position="1"/>
        <end position="26"/>
    </location>
</feature>
<name>A0A6B3TRL0_9BACI</name>
<feature type="coiled-coil region" evidence="6">
    <location>
        <begin position="30"/>
        <end position="110"/>
    </location>
</feature>
<dbReference type="RefSeq" id="WP_163251705.1">
    <property type="nucleotide sequence ID" value="NZ_JAAIUV010000012.1"/>
</dbReference>
<dbReference type="InterPro" id="IPR057309">
    <property type="entry name" value="PcsB_CC"/>
</dbReference>
<dbReference type="SUPFAM" id="SSF57997">
    <property type="entry name" value="Tropomyosin"/>
    <property type="match status" value="1"/>
</dbReference>
<keyword evidence="4" id="KW-0378">Hydrolase</keyword>
<dbReference type="InterPro" id="IPR038765">
    <property type="entry name" value="Papain-like_cys_pep_sf"/>
</dbReference>
<keyword evidence="11" id="KW-1185">Reference proteome</keyword>
<evidence type="ECO:0000313" key="10">
    <source>
        <dbReference type="EMBL" id="NEX79076.1"/>
    </source>
</evidence>
<dbReference type="PROSITE" id="PS51935">
    <property type="entry name" value="NLPC_P60"/>
    <property type="match status" value="1"/>
</dbReference>
<keyword evidence="3 8" id="KW-0732">Signal</keyword>
<dbReference type="PANTHER" id="PTHR47053:SF1">
    <property type="entry name" value="MUREIN DD-ENDOPEPTIDASE MEPH-RELATED"/>
    <property type="match status" value="1"/>
</dbReference>
<evidence type="ECO:0000256" key="2">
    <source>
        <dbReference type="ARBA" id="ARBA00022670"/>
    </source>
</evidence>
<keyword evidence="5" id="KW-0788">Thiol protease</keyword>
<dbReference type="Pfam" id="PF00877">
    <property type="entry name" value="NLPC_P60"/>
    <property type="match status" value="1"/>
</dbReference>
<dbReference type="PANTHER" id="PTHR47053">
    <property type="entry name" value="MUREIN DD-ENDOPEPTIDASE MEPH-RELATED"/>
    <property type="match status" value="1"/>
</dbReference>
<keyword evidence="2" id="KW-0645">Protease</keyword>
<dbReference type="InterPro" id="IPR051202">
    <property type="entry name" value="Peptidase_C40"/>
</dbReference>
<evidence type="ECO:0000259" key="9">
    <source>
        <dbReference type="PROSITE" id="PS51935"/>
    </source>
</evidence>
<evidence type="ECO:0000256" key="1">
    <source>
        <dbReference type="ARBA" id="ARBA00007074"/>
    </source>
</evidence>
<evidence type="ECO:0000256" key="7">
    <source>
        <dbReference type="SAM" id="MobiDB-lite"/>
    </source>
</evidence>
<evidence type="ECO:0000256" key="4">
    <source>
        <dbReference type="ARBA" id="ARBA00022801"/>
    </source>
</evidence>
<dbReference type="GO" id="GO:0006508">
    <property type="term" value="P:proteolysis"/>
    <property type="evidence" value="ECO:0007669"/>
    <property type="project" value="UniProtKB-KW"/>
</dbReference>